<evidence type="ECO:0000256" key="10">
    <source>
        <dbReference type="ARBA" id="ARBA00022741"/>
    </source>
</evidence>
<dbReference type="SUPFAM" id="SSF56112">
    <property type="entry name" value="Protein kinase-like (PK-like)"/>
    <property type="match status" value="1"/>
</dbReference>
<keyword evidence="12 19" id="KW-0067">ATP-binding</keyword>
<sequence length="700" mass="77645">QILELKKLTFLDLGYCGIKGRIPRAIGNLTVLTDLQLQNNGLSGKIPVEIGKLQKLRRLQLYDNRLQGKLPVGLRNLTKLEYLDVSRNQLEGDISLLRYLTNMVSLQLTENLFTGIVPAGIWGLPKMVTIDITSNQFEGPITSDIKNAKEIRRLSTAWNKLSGELPEEISEATSLEIIELSDNQFSGKIPRGIGELKRLSSLELQYNRLSGSIPESLSSCRSITVINMAHNHLARKIPRGIGELKGLSSLELQENGLSGSIPSSLGSSPLLDILDLSQNELSGNIPKSLSSHSWRVLYLSNNRLSGPIPLSLVTAASERNFEGNPGLCSSIIKSFRQCPPDSSMSKDVRTLITCLALGGATILLASLVCFFYLKRKKDHGPCLKEKSWEVKSFHRLTFTENEILDSLQQQNLIGRGGSGNVYKATLSNGLDLAVKHIWLKDSHASRRSQNSKPIQSKPDSKAKEFDTEVRTLSSIRHVNVVKLYCSMTSQDSSLLVYEYLPNGSLWDRLHTCRETELDWDARYHIAVGAAKGLEYLHHGCERSVIHRDIKSSNILLDEFLKPRIADFGLAKMVQANGGRDWTHVIVGTHGYIAPVNEKSDVYSFGVVLMELVIGKRPTEPEYGDDKDIVTWVLSKTKDKASVWGIIDPRIADASKEYATKVLKIAIFCTNTPAALRPTMRTVVQMLEAAEPRQLVTVAIG</sequence>
<feature type="non-terminal residue" evidence="22">
    <location>
        <position position="700"/>
    </location>
</feature>
<feature type="binding site" evidence="19">
    <location>
        <position position="435"/>
    </location>
    <ligand>
        <name>ATP</name>
        <dbReference type="ChEBI" id="CHEBI:30616"/>
    </ligand>
</feature>
<evidence type="ECO:0000256" key="13">
    <source>
        <dbReference type="ARBA" id="ARBA00022989"/>
    </source>
</evidence>
<evidence type="ECO:0000256" key="6">
    <source>
        <dbReference type="ARBA" id="ARBA00022679"/>
    </source>
</evidence>
<dbReference type="InterPro" id="IPR011009">
    <property type="entry name" value="Kinase-like_dom_sf"/>
</dbReference>
<gene>
    <name evidence="22" type="ORF">Goari_009755</name>
</gene>
<dbReference type="FunFam" id="3.30.200.20:FF:000540">
    <property type="entry name" value="Receptor-like protein kinase HAIKU2"/>
    <property type="match status" value="1"/>
</dbReference>
<dbReference type="GO" id="GO:0005524">
    <property type="term" value="F:ATP binding"/>
    <property type="evidence" value="ECO:0007669"/>
    <property type="project" value="UniProtKB-UniRule"/>
</dbReference>
<dbReference type="Gene3D" id="3.30.200.20">
    <property type="entry name" value="Phosphorylase Kinase, domain 1"/>
    <property type="match status" value="1"/>
</dbReference>
<dbReference type="GO" id="GO:0009791">
    <property type="term" value="P:post-embryonic development"/>
    <property type="evidence" value="ECO:0007669"/>
    <property type="project" value="UniProtKB-ARBA"/>
</dbReference>
<evidence type="ECO:0000256" key="4">
    <source>
        <dbReference type="ARBA" id="ARBA00022527"/>
    </source>
</evidence>
<keyword evidence="16" id="KW-0325">Glycoprotein</keyword>
<dbReference type="InterPro" id="IPR008271">
    <property type="entry name" value="Ser/Thr_kinase_AS"/>
</dbReference>
<comment type="catalytic activity">
    <reaction evidence="18">
        <text>L-seryl-[protein] + ATP = O-phospho-L-seryl-[protein] + ADP + H(+)</text>
        <dbReference type="Rhea" id="RHEA:17989"/>
        <dbReference type="Rhea" id="RHEA-COMP:9863"/>
        <dbReference type="Rhea" id="RHEA-COMP:11604"/>
        <dbReference type="ChEBI" id="CHEBI:15378"/>
        <dbReference type="ChEBI" id="CHEBI:29999"/>
        <dbReference type="ChEBI" id="CHEBI:30616"/>
        <dbReference type="ChEBI" id="CHEBI:83421"/>
        <dbReference type="ChEBI" id="CHEBI:456216"/>
        <dbReference type="EC" id="2.7.11.1"/>
    </reaction>
</comment>
<keyword evidence="8" id="KW-0732">Signal</keyword>
<dbReference type="GO" id="GO:0005886">
    <property type="term" value="C:plasma membrane"/>
    <property type="evidence" value="ECO:0007669"/>
    <property type="project" value="UniProtKB-SubCell"/>
</dbReference>
<keyword evidence="7 20" id="KW-0812">Transmembrane</keyword>
<evidence type="ECO:0000256" key="5">
    <source>
        <dbReference type="ARBA" id="ARBA00022614"/>
    </source>
</evidence>
<keyword evidence="4" id="KW-0723">Serine/threonine-protein kinase</keyword>
<keyword evidence="15" id="KW-0675">Receptor</keyword>
<dbReference type="GO" id="GO:0006952">
    <property type="term" value="P:defense response"/>
    <property type="evidence" value="ECO:0007669"/>
    <property type="project" value="UniProtKB-ARBA"/>
</dbReference>
<dbReference type="FunFam" id="3.80.10.10:FF:000095">
    <property type="entry name" value="LRR receptor-like serine/threonine-protein kinase GSO1"/>
    <property type="match status" value="1"/>
</dbReference>
<evidence type="ECO:0000256" key="18">
    <source>
        <dbReference type="ARBA" id="ARBA00048679"/>
    </source>
</evidence>
<evidence type="ECO:0000256" key="14">
    <source>
        <dbReference type="ARBA" id="ARBA00023136"/>
    </source>
</evidence>
<comment type="catalytic activity">
    <reaction evidence="17">
        <text>L-threonyl-[protein] + ATP = O-phospho-L-threonyl-[protein] + ADP + H(+)</text>
        <dbReference type="Rhea" id="RHEA:46608"/>
        <dbReference type="Rhea" id="RHEA-COMP:11060"/>
        <dbReference type="Rhea" id="RHEA-COMP:11605"/>
        <dbReference type="ChEBI" id="CHEBI:15378"/>
        <dbReference type="ChEBI" id="CHEBI:30013"/>
        <dbReference type="ChEBI" id="CHEBI:30616"/>
        <dbReference type="ChEBI" id="CHEBI:61977"/>
        <dbReference type="ChEBI" id="CHEBI:456216"/>
        <dbReference type="EC" id="2.7.11.1"/>
    </reaction>
</comment>
<dbReference type="Gene3D" id="1.10.510.10">
    <property type="entry name" value="Transferase(Phosphotransferase) domain 1"/>
    <property type="match status" value="1"/>
</dbReference>
<evidence type="ECO:0000256" key="15">
    <source>
        <dbReference type="ARBA" id="ARBA00023170"/>
    </source>
</evidence>
<evidence type="ECO:0000256" key="7">
    <source>
        <dbReference type="ARBA" id="ARBA00022692"/>
    </source>
</evidence>
<dbReference type="Proteomes" id="UP000593577">
    <property type="component" value="Unassembled WGS sequence"/>
</dbReference>
<dbReference type="FunFam" id="3.80.10.10:FF:000453">
    <property type="entry name" value="Leucine-rich receptor-like protein kinase family protein"/>
    <property type="match status" value="1"/>
</dbReference>
<comment type="caution">
    <text evidence="22">The sequence shown here is derived from an EMBL/GenBank/DDBJ whole genome shotgun (WGS) entry which is preliminary data.</text>
</comment>
<evidence type="ECO:0000256" key="3">
    <source>
        <dbReference type="ARBA" id="ARBA00012513"/>
    </source>
</evidence>
<evidence type="ECO:0000256" key="1">
    <source>
        <dbReference type="ARBA" id="ARBA00004236"/>
    </source>
</evidence>
<dbReference type="EC" id="2.7.11.1" evidence="3"/>
<dbReference type="Pfam" id="PF13855">
    <property type="entry name" value="LRR_8"/>
    <property type="match status" value="2"/>
</dbReference>
<evidence type="ECO:0000256" key="16">
    <source>
        <dbReference type="ARBA" id="ARBA00023180"/>
    </source>
</evidence>
<dbReference type="Gene3D" id="3.80.10.10">
    <property type="entry name" value="Ribonuclease Inhibitor"/>
    <property type="match status" value="2"/>
</dbReference>
<keyword evidence="10 19" id="KW-0547">Nucleotide-binding</keyword>
<evidence type="ECO:0000259" key="21">
    <source>
        <dbReference type="PROSITE" id="PS50011"/>
    </source>
</evidence>
<evidence type="ECO:0000256" key="12">
    <source>
        <dbReference type="ARBA" id="ARBA00022840"/>
    </source>
</evidence>
<evidence type="ECO:0000256" key="19">
    <source>
        <dbReference type="PROSITE-ProRule" id="PRU10141"/>
    </source>
</evidence>
<evidence type="ECO:0000256" key="8">
    <source>
        <dbReference type="ARBA" id="ARBA00022729"/>
    </source>
</evidence>
<dbReference type="InterPro" id="IPR001611">
    <property type="entry name" value="Leu-rich_rpt"/>
</dbReference>
<dbReference type="PANTHER" id="PTHR48053">
    <property type="entry name" value="LEUCINE RICH REPEAT FAMILY PROTEIN, EXPRESSED"/>
    <property type="match status" value="1"/>
</dbReference>
<dbReference type="PROSITE" id="PS51450">
    <property type="entry name" value="LRR"/>
    <property type="match status" value="1"/>
</dbReference>
<keyword evidence="13 20" id="KW-1133">Transmembrane helix</keyword>
<dbReference type="PROSITE" id="PS00107">
    <property type="entry name" value="PROTEIN_KINASE_ATP"/>
    <property type="match status" value="1"/>
</dbReference>
<dbReference type="InterPro" id="IPR000719">
    <property type="entry name" value="Prot_kinase_dom"/>
</dbReference>
<keyword evidence="6" id="KW-0808">Transferase</keyword>
<accession>A0A7J8XZK1</accession>
<dbReference type="GO" id="GO:0004674">
    <property type="term" value="F:protein serine/threonine kinase activity"/>
    <property type="evidence" value="ECO:0007669"/>
    <property type="project" value="UniProtKB-KW"/>
</dbReference>
<dbReference type="Pfam" id="PF00560">
    <property type="entry name" value="LRR_1"/>
    <property type="match status" value="3"/>
</dbReference>
<evidence type="ECO:0000256" key="9">
    <source>
        <dbReference type="ARBA" id="ARBA00022737"/>
    </source>
</evidence>
<evidence type="ECO:0000256" key="11">
    <source>
        <dbReference type="ARBA" id="ARBA00022777"/>
    </source>
</evidence>
<evidence type="ECO:0000256" key="17">
    <source>
        <dbReference type="ARBA" id="ARBA00047899"/>
    </source>
</evidence>
<keyword evidence="23" id="KW-1185">Reference proteome</keyword>
<dbReference type="PROSITE" id="PS00108">
    <property type="entry name" value="PROTEIN_KINASE_ST"/>
    <property type="match status" value="1"/>
</dbReference>
<dbReference type="InterPro" id="IPR017441">
    <property type="entry name" value="Protein_kinase_ATP_BS"/>
</dbReference>
<evidence type="ECO:0000313" key="22">
    <source>
        <dbReference type="EMBL" id="MBA0692169.1"/>
    </source>
</evidence>
<keyword evidence="11" id="KW-0418">Kinase</keyword>
<name>A0A7J8XZK1_GOSAI</name>
<dbReference type="PROSITE" id="PS50011">
    <property type="entry name" value="PROTEIN_KINASE_DOM"/>
    <property type="match status" value="1"/>
</dbReference>
<dbReference type="FunFam" id="1.10.510.10:FF:000388">
    <property type="entry name" value="Leucine-rich repeat receptor-like tyrosine-protein kinase PXC3"/>
    <property type="match status" value="1"/>
</dbReference>
<dbReference type="GO" id="GO:0051707">
    <property type="term" value="P:response to other organism"/>
    <property type="evidence" value="ECO:0007669"/>
    <property type="project" value="UniProtKB-ARBA"/>
</dbReference>
<dbReference type="PANTHER" id="PTHR48053:SF109">
    <property type="entry name" value="PROTEIN KINASE DOMAIN-CONTAINING PROTEIN"/>
    <property type="match status" value="1"/>
</dbReference>
<evidence type="ECO:0000313" key="23">
    <source>
        <dbReference type="Proteomes" id="UP000593577"/>
    </source>
</evidence>
<keyword evidence="14 20" id="KW-0472">Membrane</keyword>
<dbReference type="SUPFAM" id="SSF52058">
    <property type="entry name" value="L domain-like"/>
    <property type="match status" value="1"/>
</dbReference>
<protein>
    <recommendedName>
        <fullName evidence="3">non-specific serine/threonine protein kinase</fullName>
        <ecNumber evidence="3">2.7.11.1</ecNumber>
    </recommendedName>
</protein>
<comment type="subcellular location">
    <subcellularLocation>
        <location evidence="1">Cell membrane</location>
    </subcellularLocation>
    <subcellularLocation>
        <location evidence="2">Membrane</location>
        <topology evidence="2">Single-pass type I membrane protein</topology>
    </subcellularLocation>
</comment>
<keyword evidence="9" id="KW-0677">Repeat</keyword>
<dbReference type="EMBL" id="JABFAA010000009">
    <property type="protein sequence ID" value="MBA0692169.1"/>
    <property type="molecule type" value="Genomic_DNA"/>
</dbReference>
<evidence type="ECO:0000256" key="20">
    <source>
        <dbReference type="SAM" id="Phobius"/>
    </source>
</evidence>
<reference evidence="22 23" key="1">
    <citation type="journal article" date="2019" name="Genome Biol. Evol.">
        <title>Insights into the evolution of the New World diploid cottons (Gossypium, subgenus Houzingenia) based on genome sequencing.</title>
        <authorList>
            <person name="Grover C.E."/>
            <person name="Arick M.A. 2nd"/>
            <person name="Thrash A."/>
            <person name="Conover J.L."/>
            <person name="Sanders W.S."/>
            <person name="Peterson D.G."/>
            <person name="Frelichowski J.E."/>
            <person name="Scheffler J.A."/>
            <person name="Scheffler B.E."/>
            <person name="Wendel J.F."/>
        </authorList>
    </citation>
    <scope>NUCLEOTIDE SEQUENCE [LARGE SCALE GENOMIC DNA]</scope>
    <source>
        <strain evidence="22">185</strain>
        <tissue evidence="22">Leaf</tissue>
    </source>
</reference>
<dbReference type="Pfam" id="PF00069">
    <property type="entry name" value="Pkinase"/>
    <property type="match status" value="1"/>
</dbReference>
<feature type="domain" description="Protein kinase" evidence="21">
    <location>
        <begin position="407"/>
        <end position="695"/>
    </location>
</feature>
<dbReference type="CDD" id="cd14066">
    <property type="entry name" value="STKc_IRAK"/>
    <property type="match status" value="1"/>
</dbReference>
<keyword evidence="5" id="KW-0433">Leucine-rich repeat</keyword>
<proteinExistence type="predicted"/>
<dbReference type="InterPro" id="IPR032675">
    <property type="entry name" value="LRR_dom_sf"/>
</dbReference>
<dbReference type="SMART" id="SM00220">
    <property type="entry name" value="S_TKc"/>
    <property type="match status" value="1"/>
</dbReference>
<organism evidence="22 23">
    <name type="scientific">Gossypium aridum</name>
    <name type="common">American cotton</name>
    <name type="synonym">Erioxylum aridum</name>
    <dbReference type="NCBI Taxonomy" id="34290"/>
    <lineage>
        <taxon>Eukaryota</taxon>
        <taxon>Viridiplantae</taxon>
        <taxon>Streptophyta</taxon>
        <taxon>Embryophyta</taxon>
        <taxon>Tracheophyta</taxon>
        <taxon>Spermatophyta</taxon>
        <taxon>Magnoliopsida</taxon>
        <taxon>eudicotyledons</taxon>
        <taxon>Gunneridae</taxon>
        <taxon>Pentapetalae</taxon>
        <taxon>rosids</taxon>
        <taxon>malvids</taxon>
        <taxon>Malvales</taxon>
        <taxon>Malvaceae</taxon>
        <taxon>Malvoideae</taxon>
        <taxon>Gossypium</taxon>
    </lineage>
</organism>
<evidence type="ECO:0000256" key="2">
    <source>
        <dbReference type="ARBA" id="ARBA00004479"/>
    </source>
</evidence>
<dbReference type="InterPro" id="IPR051716">
    <property type="entry name" value="Plant_RL_S/T_kinase"/>
</dbReference>
<dbReference type="AlphaFoldDB" id="A0A7J8XZK1"/>
<feature type="transmembrane region" description="Helical" evidence="20">
    <location>
        <begin position="350"/>
        <end position="373"/>
    </location>
</feature>